<gene>
    <name evidence="1" type="ORF">L6164_004043</name>
</gene>
<proteinExistence type="predicted"/>
<organism evidence="1 2">
    <name type="scientific">Bauhinia variegata</name>
    <name type="common">Purple orchid tree</name>
    <name type="synonym">Phanera variegata</name>
    <dbReference type="NCBI Taxonomy" id="167791"/>
    <lineage>
        <taxon>Eukaryota</taxon>
        <taxon>Viridiplantae</taxon>
        <taxon>Streptophyta</taxon>
        <taxon>Embryophyta</taxon>
        <taxon>Tracheophyta</taxon>
        <taxon>Spermatophyta</taxon>
        <taxon>Magnoliopsida</taxon>
        <taxon>eudicotyledons</taxon>
        <taxon>Gunneridae</taxon>
        <taxon>Pentapetalae</taxon>
        <taxon>rosids</taxon>
        <taxon>fabids</taxon>
        <taxon>Fabales</taxon>
        <taxon>Fabaceae</taxon>
        <taxon>Cercidoideae</taxon>
        <taxon>Cercideae</taxon>
        <taxon>Bauhiniinae</taxon>
        <taxon>Bauhinia</taxon>
    </lineage>
</organism>
<dbReference type="Proteomes" id="UP000828941">
    <property type="component" value="Chromosome 2"/>
</dbReference>
<accession>A0ACB9Q394</accession>
<name>A0ACB9Q394_BAUVA</name>
<evidence type="ECO:0000313" key="1">
    <source>
        <dbReference type="EMBL" id="KAI4355252.1"/>
    </source>
</evidence>
<reference evidence="1 2" key="1">
    <citation type="journal article" date="2022" name="DNA Res.">
        <title>Chromosomal-level genome assembly of the orchid tree Bauhinia variegata (Leguminosae; Cercidoideae) supports the allotetraploid origin hypothesis of Bauhinia.</title>
        <authorList>
            <person name="Zhong Y."/>
            <person name="Chen Y."/>
            <person name="Zheng D."/>
            <person name="Pang J."/>
            <person name="Liu Y."/>
            <person name="Luo S."/>
            <person name="Meng S."/>
            <person name="Qian L."/>
            <person name="Wei D."/>
            <person name="Dai S."/>
            <person name="Zhou R."/>
        </authorList>
    </citation>
    <scope>NUCLEOTIDE SEQUENCE [LARGE SCALE GENOMIC DNA]</scope>
    <source>
        <strain evidence="1">BV-YZ2020</strain>
    </source>
</reference>
<keyword evidence="2" id="KW-1185">Reference proteome</keyword>
<dbReference type="EMBL" id="CM039427">
    <property type="protein sequence ID" value="KAI4355252.1"/>
    <property type="molecule type" value="Genomic_DNA"/>
</dbReference>
<sequence length="93" mass="10325">MASHGKGLEDPVASSDFYMDFTFCGPTSKPVVLVVILTSIRALSSLGTVLMFTSCGEGVCMRVCYNWCWLIGWIIQAFHDYGSLLFSIFQLLM</sequence>
<evidence type="ECO:0000313" key="2">
    <source>
        <dbReference type="Proteomes" id="UP000828941"/>
    </source>
</evidence>
<protein>
    <submittedName>
        <fullName evidence="1">Uncharacterized protein</fullName>
    </submittedName>
</protein>
<comment type="caution">
    <text evidence="1">The sequence shown here is derived from an EMBL/GenBank/DDBJ whole genome shotgun (WGS) entry which is preliminary data.</text>
</comment>